<organism evidence="1 2">
    <name type="scientific">Anaeroglobus geminatus F0357</name>
    <dbReference type="NCBI Taxonomy" id="861450"/>
    <lineage>
        <taxon>Bacteria</taxon>
        <taxon>Bacillati</taxon>
        <taxon>Bacillota</taxon>
        <taxon>Negativicutes</taxon>
        <taxon>Veillonellales</taxon>
        <taxon>Veillonellaceae</taxon>
        <taxon>Anaeroglobus</taxon>
    </lineage>
</organism>
<dbReference type="STRING" id="861450.HMPREF0080_01105"/>
<protein>
    <submittedName>
        <fullName evidence="1">Uncharacterized protein</fullName>
    </submittedName>
</protein>
<accession>G9YHH4</accession>
<dbReference type="AlphaFoldDB" id="G9YHH4"/>
<evidence type="ECO:0000313" key="1">
    <source>
        <dbReference type="EMBL" id="EHM40764.1"/>
    </source>
</evidence>
<dbReference type="HOGENOM" id="CLU_3163941_0_0_9"/>
<evidence type="ECO:0000313" key="2">
    <source>
        <dbReference type="Proteomes" id="UP000005481"/>
    </source>
</evidence>
<name>G9YHH4_9FIRM</name>
<sequence>MVGCFLCIDVTYNTVILQNEQIIIDKLKPFFEKHFGISTIFLSKKED</sequence>
<gene>
    <name evidence="1" type="ORF">HMPREF0080_01105</name>
</gene>
<dbReference type="EMBL" id="AGCJ01000042">
    <property type="protein sequence ID" value="EHM40764.1"/>
    <property type="molecule type" value="Genomic_DNA"/>
</dbReference>
<reference evidence="1 2" key="1">
    <citation type="submission" date="2011-08" db="EMBL/GenBank/DDBJ databases">
        <authorList>
            <person name="Weinstock G."/>
            <person name="Sodergren E."/>
            <person name="Clifton S."/>
            <person name="Fulton L."/>
            <person name="Fulton B."/>
            <person name="Courtney L."/>
            <person name="Fronick C."/>
            <person name="Harrison M."/>
            <person name="Strong C."/>
            <person name="Farmer C."/>
            <person name="Delahaunty K."/>
            <person name="Markovic C."/>
            <person name="Hall O."/>
            <person name="Minx P."/>
            <person name="Tomlinson C."/>
            <person name="Mitreva M."/>
            <person name="Hou S."/>
            <person name="Chen J."/>
            <person name="Wollam A."/>
            <person name="Pepin K.H."/>
            <person name="Johnson M."/>
            <person name="Bhonagiri V."/>
            <person name="Zhang X."/>
            <person name="Suruliraj S."/>
            <person name="Warren W."/>
            <person name="Chinwalla A."/>
            <person name="Mardis E.R."/>
            <person name="Wilson R.K."/>
        </authorList>
    </citation>
    <scope>NUCLEOTIDE SEQUENCE [LARGE SCALE GENOMIC DNA]</scope>
    <source>
        <strain evidence="1 2">F0357</strain>
    </source>
</reference>
<proteinExistence type="predicted"/>
<comment type="caution">
    <text evidence="1">The sequence shown here is derived from an EMBL/GenBank/DDBJ whole genome shotgun (WGS) entry which is preliminary data.</text>
</comment>
<dbReference type="Proteomes" id="UP000005481">
    <property type="component" value="Unassembled WGS sequence"/>
</dbReference>
<keyword evidence="2" id="KW-1185">Reference proteome</keyword>